<dbReference type="Pfam" id="PF02653">
    <property type="entry name" value="BPD_transp_2"/>
    <property type="match status" value="1"/>
</dbReference>
<evidence type="ECO:0000256" key="5">
    <source>
        <dbReference type="ARBA" id="ARBA00023136"/>
    </source>
</evidence>
<evidence type="ECO:0008006" key="8">
    <source>
        <dbReference type="Google" id="ProtNLM"/>
    </source>
</evidence>
<protein>
    <recommendedName>
        <fullName evidence="8">Branched-chain amino acid ABC transporter permease</fullName>
    </recommendedName>
</protein>
<dbReference type="PANTHER" id="PTHR30482">
    <property type="entry name" value="HIGH-AFFINITY BRANCHED-CHAIN AMINO ACID TRANSPORT SYSTEM PERMEASE"/>
    <property type="match status" value="1"/>
</dbReference>
<organism evidence="7">
    <name type="scientific">Treponema denticola H-22</name>
    <dbReference type="NCBI Taxonomy" id="999432"/>
    <lineage>
        <taxon>Bacteria</taxon>
        <taxon>Pseudomonadati</taxon>
        <taxon>Spirochaetota</taxon>
        <taxon>Spirochaetia</taxon>
        <taxon>Spirochaetales</taxon>
        <taxon>Treponemataceae</taxon>
        <taxon>Treponema</taxon>
    </lineage>
</organism>
<keyword evidence="4 6" id="KW-1133">Transmembrane helix</keyword>
<feature type="transmembrane region" description="Helical" evidence="6">
    <location>
        <begin position="256"/>
        <end position="283"/>
    </location>
</feature>
<feature type="transmembrane region" description="Helical" evidence="6">
    <location>
        <begin position="70"/>
        <end position="89"/>
    </location>
</feature>
<feature type="transmembrane region" description="Helical" evidence="6">
    <location>
        <begin position="95"/>
        <end position="115"/>
    </location>
</feature>
<evidence type="ECO:0000256" key="1">
    <source>
        <dbReference type="ARBA" id="ARBA00004651"/>
    </source>
</evidence>
<dbReference type="PANTHER" id="PTHR30482:SF10">
    <property type="entry name" value="HIGH-AFFINITY BRANCHED-CHAIN AMINO ACID TRANSPORT PROTEIN BRAE"/>
    <property type="match status" value="1"/>
</dbReference>
<dbReference type="Proteomes" id="UP000011705">
    <property type="component" value="Chromosome"/>
</dbReference>
<keyword evidence="3 6" id="KW-0812">Transmembrane</keyword>
<gene>
    <name evidence="7" type="ORF">HMPREF9726_01056</name>
</gene>
<feature type="transmembrane region" description="Helical" evidence="6">
    <location>
        <begin position="295"/>
        <end position="314"/>
    </location>
</feature>
<evidence type="ECO:0000256" key="6">
    <source>
        <dbReference type="SAM" id="Phobius"/>
    </source>
</evidence>
<evidence type="ECO:0000313" key="7">
    <source>
        <dbReference type="EMBL" id="EMB33676.1"/>
    </source>
</evidence>
<keyword evidence="5 6" id="KW-0472">Membrane</keyword>
<keyword evidence="2" id="KW-1003">Cell membrane</keyword>
<dbReference type="InterPro" id="IPR043428">
    <property type="entry name" value="LivM-like"/>
</dbReference>
<dbReference type="GO" id="GO:0005886">
    <property type="term" value="C:plasma membrane"/>
    <property type="evidence" value="ECO:0007669"/>
    <property type="project" value="UniProtKB-SubCell"/>
</dbReference>
<feature type="transmembrane region" description="Helical" evidence="6">
    <location>
        <begin position="221"/>
        <end position="244"/>
    </location>
</feature>
<accession>A0A0E2E572</accession>
<dbReference type="EMBL" id="AGDV01000010">
    <property type="protein sequence ID" value="EMB33676.1"/>
    <property type="molecule type" value="Genomic_DNA"/>
</dbReference>
<comment type="subcellular location">
    <subcellularLocation>
        <location evidence="1">Cell membrane</location>
        <topology evidence="1">Multi-pass membrane protein</topology>
    </subcellularLocation>
</comment>
<evidence type="ECO:0000256" key="2">
    <source>
        <dbReference type="ARBA" id="ARBA00022475"/>
    </source>
</evidence>
<feature type="transmembrane region" description="Helical" evidence="6">
    <location>
        <begin position="20"/>
        <end position="37"/>
    </location>
</feature>
<dbReference type="GO" id="GO:0015658">
    <property type="term" value="F:branched-chain amino acid transmembrane transporter activity"/>
    <property type="evidence" value="ECO:0007669"/>
    <property type="project" value="InterPro"/>
</dbReference>
<reference evidence="7" key="1">
    <citation type="submission" date="2012-01" db="EMBL/GenBank/DDBJ databases">
        <title>The Genome Sequence of Treponema denticola H-22.</title>
        <authorList>
            <consortium name="The Broad Institute Genome Sequencing Platform"/>
            <person name="Earl A."/>
            <person name="Ward D."/>
            <person name="Feldgarden M."/>
            <person name="Gevers D."/>
            <person name="Blanton J.M."/>
            <person name="Fenno C.J."/>
            <person name="Baranova O.V."/>
            <person name="Mathney J."/>
            <person name="Dewhirst F.E."/>
            <person name="Izard J."/>
            <person name="Young S.K."/>
            <person name="Zeng Q."/>
            <person name="Gargeya S."/>
            <person name="Fitzgerald M."/>
            <person name="Haas B."/>
            <person name="Abouelleil A."/>
            <person name="Alvarado L."/>
            <person name="Arachchi H.M."/>
            <person name="Berlin A."/>
            <person name="Chapman S.B."/>
            <person name="Gearin G."/>
            <person name="Goldberg J."/>
            <person name="Griggs A."/>
            <person name="Gujja S."/>
            <person name="Hansen M."/>
            <person name="Heiman D."/>
            <person name="Howarth C."/>
            <person name="Larimer J."/>
            <person name="Lui A."/>
            <person name="MacDonald P.J.P."/>
            <person name="McCowen C."/>
            <person name="Montmayeur A."/>
            <person name="Murphy C."/>
            <person name="Neiman D."/>
            <person name="Pearson M."/>
            <person name="Priest M."/>
            <person name="Roberts A."/>
            <person name="Saif S."/>
            <person name="Shea T."/>
            <person name="Sisk P."/>
            <person name="Stolte C."/>
            <person name="Sykes S."/>
            <person name="Wortman J."/>
            <person name="Nusbaum C."/>
            <person name="Birren B."/>
        </authorList>
    </citation>
    <scope>NUCLEOTIDE SEQUENCE [LARGE SCALE GENOMIC DNA]</scope>
    <source>
        <strain evidence="7">H-22</strain>
    </source>
</reference>
<dbReference type="PATRIC" id="fig|999432.5.peg.1097"/>
<evidence type="ECO:0000256" key="4">
    <source>
        <dbReference type="ARBA" id="ARBA00022989"/>
    </source>
</evidence>
<proteinExistence type="predicted"/>
<dbReference type="RefSeq" id="WP_002684001.1">
    <property type="nucleotide sequence ID" value="NZ_CM001795.1"/>
</dbReference>
<sequence>MRKKSIILDKMIKKIAKNQIFVLIILAVLAISFPIFVDNNYYLGIAIMFFIYSILTLSLNLVTGYVGFTLLGQAAFFGLGAYVAAILGTRFQVDFIIGCIAASLFAGIFGAMLALPTLRIRGRYFAIVTLGFSEIMRMIELNWMEMTRGPQGISRIPGIVIFGKEFDSYRFKYYVGLVLLIFALYIINSILNSKHGRAVRAIKDDDLAAGAIGVNVYKYTVVIFSISAGIAGMAGAYYAHYMSFIDPNAFNFEQSILILSMAIFGGLGSLPGSILGALALTILPEALRFLSDYRQIIYGLILVLIVIFKPSGVMGKINFERIRSIANMEKEDLNVESNS</sequence>
<dbReference type="HOGENOM" id="CLU_031365_1_2_12"/>
<name>A0A0E2E572_TREDN</name>
<feature type="transmembrane region" description="Helical" evidence="6">
    <location>
        <begin position="43"/>
        <end position="63"/>
    </location>
</feature>
<evidence type="ECO:0000256" key="3">
    <source>
        <dbReference type="ARBA" id="ARBA00022692"/>
    </source>
</evidence>
<dbReference type="CDD" id="cd06581">
    <property type="entry name" value="TM_PBP1_LivM_like"/>
    <property type="match status" value="1"/>
</dbReference>
<dbReference type="AlphaFoldDB" id="A0A0E2E572"/>
<comment type="caution">
    <text evidence="7">The sequence shown here is derived from an EMBL/GenBank/DDBJ whole genome shotgun (WGS) entry which is preliminary data.</text>
</comment>
<feature type="transmembrane region" description="Helical" evidence="6">
    <location>
        <begin position="173"/>
        <end position="191"/>
    </location>
</feature>
<dbReference type="InterPro" id="IPR001851">
    <property type="entry name" value="ABC_transp_permease"/>
</dbReference>